<evidence type="ECO:0000256" key="6">
    <source>
        <dbReference type="RuleBase" id="RU004549"/>
    </source>
</evidence>
<dbReference type="GO" id="GO:0009734">
    <property type="term" value="P:auxin-activated signaling pathway"/>
    <property type="evidence" value="ECO:0007669"/>
    <property type="project" value="UniProtKB-UniRule"/>
</dbReference>
<evidence type="ECO:0000256" key="3">
    <source>
        <dbReference type="ARBA" id="ARBA00023163"/>
    </source>
</evidence>
<keyword evidence="2 6" id="KW-0805">Transcription regulation</keyword>
<evidence type="ECO:0000256" key="4">
    <source>
        <dbReference type="ARBA" id="ARBA00023242"/>
    </source>
</evidence>
<organism evidence="8 9">
    <name type="scientific">Zizania palustris</name>
    <name type="common">Northern wild rice</name>
    <dbReference type="NCBI Taxonomy" id="103762"/>
    <lineage>
        <taxon>Eukaryota</taxon>
        <taxon>Viridiplantae</taxon>
        <taxon>Streptophyta</taxon>
        <taxon>Embryophyta</taxon>
        <taxon>Tracheophyta</taxon>
        <taxon>Spermatophyta</taxon>
        <taxon>Magnoliopsida</taxon>
        <taxon>Liliopsida</taxon>
        <taxon>Poales</taxon>
        <taxon>Poaceae</taxon>
        <taxon>BOP clade</taxon>
        <taxon>Oryzoideae</taxon>
        <taxon>Oryzeae</taxon>
        <taxon>Zizaniinae</taxon>
        <taxon>Zizania</taxon>
    </lineage>
</organism>
<dbReference type="OrthoDB" id="684508at2759"/>
<reference evidence="8" key="1">
    <citation type="journal article" date="2021" name="bioRxiv">
        <title>Whole Genome Assembly and Annotation of Northern Wild Rice, Zizania palustris L., Supports a Whole Genome Duplication in the Zizania Genus.</title>
        <authorList>
            <person name="Haas M."/>
            <person name="Kono T."/>
            <person name="Macchietto M."/>
            <person name="Millas R."/>
            <person name="McGilp L."/>
            <person name="Shao M."/>
            <person name="Duquette J."/>
            <person name="Hirsch C.N."/>
            <person name="Kimball J."/>
        </authorList>
    </citation>
    <scope>NUCLEOTIDE SEQUENCE</scope>
    <source>
        <tissue evidence="8">Fresh leaf tissue</tissue>
    </source>
</reference>
<keyword evidence="9" id="KW-1185">Reference proteome</keyword>
<evidence type="ECO:0000259" key="7">
    <source>
        <dbReference type="PROSITE" id="PS51745"/>
    </source>
</evidence>
<keyword evidence="6" id="KW-0678">Repressor</keyword>
<evidence type="ECO:0000313" key="8">
    <source>
        <dbReference type="EMBL" id="KAG8090963.1"/>
    </source>
</evidence>
<evidence type="ECO:0000256" key="5">
    <source>
        <dbReference type="ARBA" id="ARBA00023294"/>
    </source>
</evidence>
<comment type="caution">
    <text evidence="8">The sequence shown here is derived from an EMBL/GenBank/DDBJ whole genome shotgun (WGS) entry which is preliminary data.</text>
</comment>
<evidence type="ECO:0000256" key="1">
    <source>
        <dbReference type="ARBA" id="ARBA00004123"/>
    </source>
</evidence>
<dbReference type="Pfam" id="PF02309">
    <property type="entry name" value="AUX_IAA"/>
    <property type="match status" value="1"/>
</dbReference>
<comment type="similarity">
    <text evidence="6">Belongs to the Aux/IAA family.</text>
</comment>
<dbReference type="InterPro" id="IPR033389">
    <property type="entry name" value="AUX/IAA_dom"/>
</dbReference>
<gene>
    <name evidence="8" type="ORF">GUJ93_ZPchr0011g27675</name>
</gene>
<dbReference type="InterPro" id="IPR053793">
    <property type="entry name" value="PB1-like"/>
</dbReference>
<proteinExistence type="inferred from homology"/>
<feature type="domain" description="PB1" evidence="7">
    <location>
        <begin position="47"/>
        <end position="99"/>
    </location>
</feature>
<reference evidence="8" key="2">
    <citation type="submission" date="2021-02" db="EMBL/GenBank/DDBJ databases">
        <authorList>
            <person name="Kimball J.A."/>
            <person name="Haas M.W."/>
            <person name="Macchietto M."/>
            <person name="Kono T."/>
            <person name="Duquette J."/>
            <person name="Shao M."/>
        </authorList>
    </citation>
    <scope>NUCLEOTIDE SEQUENCE</scope>
    <source>
        <tissue evidence="8">Fresh leaf tissue</tissue>
    </source>
</reference>
<dbReference type="PROSITE" id="PS51745">
    <property type="entry name" value="PB1"/>
    <property type="match status" value="1"/>
</dbReference>
<accession>A0A8J5WL10</accession>
<sequence>MNVPKPDATAVKLDCPRHGDIPAADEEINAAAPRNMTAAGARPPPANMFAKGHMDGYLIGRKINIRAHPSYNSLRRLLSKMIHNFFHYREYQLIVLVAS</sequence>
<comment type="function">
    <text evidence="6">Aux/IAA proteins are short-lived transcriptional factors that function as repressors of early auxin response genes at low auxin concentrations.</text>
</comment>
<keyword evidence="5 6" id="KW-0927">Auxin signaling pathway</keyword>
<comment type="subcellular location">
    <subcellularLocation>
        <location evidence="1 6">Nucleus</location>
    </subcellularLocation>
</comment>
<dbReference type="EMBL" id="JAAALK010000081">
    <property type="protein sequence ID" value="KAG8090963.1"/>
    <property type="molecule type" value="Genomic_DNA"/>
</dbReference>
<comment type="subunit">
    <text evidence="6">Homodimers and heterodimers.</text>
</comment>
<dbReference type="Proteomes" id="UP000729402">
    <property type="component" value="Unassembled WGS sequence"/>
</dbReference>
<dbReference type="GO" id="GO:0005634">
    <property type="term" value="C:nucleus"/>
    <property type="evidence" value="ECO:0007669"/>
    <property type="project" value="UniProtKB-SubCell"/>
</dbReference>
<dbReference type="AlphaFoldDB" id="A0A8J5WL10"/>
<protein>
    <recommendedName>
        <fullName evidence="6">Auxin-responsive protein</fullName>
    </recommendedName>
</protein>
<name>A0A8J5WL10_ZIZPA</name>
<evidence type="ECO:0000313" key="9">
    <source>
        <dbReference type="Proteomes" id="UP000729402"/>
    </source>
</evidence>
<evidence type="ECO:0000256" key="2">
    <source>
        <dbReference type="ARBA" id="ARBA00023015"/>
    </source>
</evidence>
<keyword evidence="4 6" id="KW-0539">Nucleus</keyword>
<keyword evidence="3 6" id="KW-0804">Transcription</keyword>